<evidence type="ECO:0000259" key="2">
    <source>
        <dbReference type="PROSITE" id="PS50837"/>
    </source>
</evidence>
<keyword evidence="1" id="KW-0677">Repeat</keyword>
<organism evidence="3 4">
    <name type="scientific">Rhizoctonia solani</name>
    <dbReference type="NCBI Taxonomy" id="456999"/>
    <lineage>
        <taxon>Eukaryota</taxon>
        <taxon>Fungi</taxon>
        <taxon>Dikarya</taxon>
        <taxon>Basidiomycota</taxon>
        <taxon>Agaricomycotina</taxon>
        <taxon>Agaricomycetes</taxon>
        <taxon>Cantharellales</taxon>
        <taxon>Ceratobasidiaceae</taxon>
        <taxon>Rhizoctonia</taxon>
    </lineage>
</organism>
<evidence type="ECO:0000313" key="3">
    <source>
        <dbReference type="EMBL" id="QRW23699.1"/>
    </source>
</evidence>
<sequence>MSRLVGIFDRALDKIKGNPTVTAPTSSDGSATIPIPLLAEALRTLHQSAGVFPPLQVAIGSLLTCVERIELGPKHRTEFDRLATRLASLSDSLAWHIAASKSTRVTEFLEKKAALVKDQVEIISSKQKRGLARRYRQAQRDQDDILNGYRRIAKILDELQTETSLKMWSIAEEQLEDSRLESLSPVHIATYNSSLSEDVNRRACTEGTRVNILAELNQWSVNPTQPNVFWMNGMAGTGKTTIAYTFAQSLWERGALGASFFCTRTSDECRDVRRIVPTVAYQLANYSPSFRSALLDALEEKSDIKSQSITTQCERLIKKPLSKAKDIITIAPIVVIDALDECSNVKCVGTILEVLFRISPDLPVKFFVASRPEPDIRHRVEAQPSRNRSVCVLHDIEKLLVQADITLYLRGELASANILESHLTQLASRSGNLFIYAATAVRYIRKTGTMVDQDRLEAILCSSSATGNRYADIDRLYTTILDAAVYGPDQELEEQEQMRLILWTAVCTRKPVAIDTLAALAGVKPAKANVLLQSLYSVLHVSQVTNTVSTLHASFPDYIFDEARSKRFYCDETTHSQLLSKHCFDIMHDQLRFNICGLETLFIADSKVKDLKA</sequence>
<dbReference type="InterPro" id="IPR056884">
    <property type="entry name" value="NPHP3-like_N"/>
</dbReference>
<proteinExistence type="predicted"/>
<dbReference type="KEGG" id="rsx:RhiXN_08735"/>
<feature type="domain" description="NACHT" evidence="2">
    <location>
        <begin position="227"/>
        <end position="372"/>
    </location>
</feature>
<evidence type="ECO:0000313" key="4">
    <source>
        <dbReference type="Proteomes" id="UP000650533"/>
    </source>
</evidence>
<dbReference type="PROSITE" id="PS50837">
    <property type="entry name" value="NACHT"/>
    <property type="match status" value="1"/>
</dbReference>
<dbReference type="InterPro" id="IPR027417">
    <property type="entry name" value="P-loop_NTPase"/>
</dbReference>
<dbReference type="InterPro" id="IPR007111">
    <property type="entry name" value="NACHT_NTPase"/>
</dbReference>
<dbReference type="Gene3D" id="3.40.50.300">
    <property type="entry name" value="P-loop containing nucleotide triphosphate hydrolases"/>
    <property type="match status" value="1"/>
</dbReference>
<dbReference type="GeneID" id="67031014"/>
<dbReference type="Pfam" id="PF24883">
    <property type="entry name" value="NPHP3_N"/>
    <property type="match status" value="1"/>
</dbReference>
<protein>
    <submittedName>
        <fullName evidence="3">Peptidase C14</fullName>
    </submittedName>
</protein>
<dbReference type="PANTHER" id="PTHR10039">
    <property type="entry name" value="AMELOGENIN"/>
    <property type="match status" value="1"/>
</dbReference>
<name>A0A8H8SZK6_9AGAM</name>
<reference evidence="3" key="1">
    <citation type="submission" date="2020-05" db="EMBL/GenBank/DDBJ databases">
        <title>Evolutionary and genomic comparisons of hybrid uninucleate and nonhybrid Rhizoctonia fungi.</title>
        <authorList>
            <person name="Li C."/>
            <person name="Chen X."/>
        </authorList>
    </citation>
    <scope>NUCLEOTIDE SEQUENCE</scope>
    <source>
        <strain evidence="3">AG-1 IA</strain>
    </source>
</reference>
<dbReference type="PANTHER" id="PTHR10039:SF17">
    <property type="entry name" value="FUNGAL STAND N-TERMINAL GOODBYE DOMAIN-CONTAINING PROTEIN-RELATED"/>
    <property type="match status" value="1"/>
</dbReference>
<gene>
    <name evidence="3" type="ORF">RhiXN_08735</name>
</gene>
<evidence type="ECO:0000256" key="1">
    <source>
        <dbReference type="ARBA" id="ARBA00022737"/>
    </source>
</evidence>
<dbReference type="SUPFAM" id="SSF52540">
    <property type="entry name" value="P-loop containing nucleoside triphosphate hydrolases"/>
    <property type="match status" value="1"/>
</dbReference>
<accession>A0A8H8SZK6</accession>
<dbReference type="Proteomes" id="UP000650533">
    <property type="component" value="Chromosome 10"/>
</dbReference>
<dbReference type="RefSeq" id="XP_043183936.1">
    <property type="nucleotide sequence ID" value="XM_043328551.1"/>
</dbReference>
<dbReference type="AlphaFoldDB" id="A0A8H8SZK6"/>
<dbReference type="EMBL" id="CP059667">
    <property type="protein sequence ID" value="QRW23699.1"/>
    <property type="molecule type" value="Genomic_DNA"/>
</dbReference>